<dbReference type="Proteomes" id="UP000631653">
    <property type="component" value="Unassembled WGS sequence"/>
</dbReference>
<proteinExistence type="predicted"/>
<evidence type="ECO:0000313" key="2">
    <source>
        <dbReference type="Proteomes" id="UP000631653"/>
    </source>
</evidence>
<dbReference type="EMBL" id="WOSY01000008">
    <property type="protein sequence ID" value="NHN88864.1"/>
    <property type="molecule type" value="Genomic_DNA"/>
</dbReference>
<dbReference type="Gene3D" id="3.20.20.80">
    <property type="entry name" value="Glycosidases"/>
    <property type="match status" value="1"/>
</dbReference>
<protein>
    <submittedName>
        <fullName evidence="1">Uncharacterized protein</fullName>
    </submittedName>
</protein>
<evidence type="ECO:0000313" key="1">
    <source>
        <dbReference type="EMBL" id="NHN88864.1"/>
    </source>
</evidence>
<name>A0ABX0K175_9PROT</name>
<accession>A0ABX0K175</accession>
<sequence length="635" mass="70680">MASIADIEEKIATEISRYIYPDNLTVYGESSINQNVKICRGWPQETELGKDMMSSPGTSWVAINQKSGSAKNTTRYNRRWQTLEDDTNFGLQVTDASEASNAVTFLGTAYTSGVAGVIIDGTAYPVPVQIGYTAELITQNICKLINSVSLLSPDCSGSKISLDNDSKIIGRCAKNIQLYRELSRSSIAICVSIFSPSIIQRDKIENAVMDALLSSDELSTPSFDHGAISFLNREINDTNLNANTYRVDLIWNIEFSIIETMLTPPVLWPGGEVNSLMQIGLKGAKTLTPPMIGALRFDAWYGMTTDVEKQCAAALSNAQWSDRLPLTAQITDSTSLSWSVITQDVMDAEINYAIDSGISFWVFNRFSIDNWLTDAINFYINSQVENKIKFCLSTPYSIIESLSTNDKIIETDLTLLENDNYIKTSLGEYLYFIVLNSTQISLNIINKYITNLRNACKKSNLPNLYITILIDSINYEYFFDVANSGIDFDSISFQKISSIPSGDTSYTKLTHACEIAWKKASQTGFPIIPTAMAGWDRRPLIDNPQPLFPLIGGETTGGFYEQPQSEELVSHIKMLENFIIDNDSCPSNIGLIFSWNNFVEGSWISPTYSQNKPEIDRINAVNSILSSISDFEIFN</sequence>
<keyword evidence="2" id="KW-1185">Reference proteome</keyword>
<reference evidence="1 2" key="1">
    <citation type="journal article" date="2020" name="Int. J. Syst. Evol. Microbiol.">
        <title>Novel acetic acid bacteria from cider fermentations: Acetobacter conturbans sp. nov. and Acetobacter fallax sp. nov.</title>
        <authorList>
            <person name="Sombolestani A.S."/>
            <person name="Cleenwerck I."/>
            <person name="Cnockaert M."/>
            <person name="Borremans W."/>
            <person name="Wieme A.D."/>
            <person name="De Vuyst L."/>
            <person name="Vandamme P."/>
        </authorList>
    </citation>
    <scope>NUCLEOTIDE SEQUENCE [LARGE SCALE GENOMIC DNA]</scope>
    <source>
        <strain evidence="1 2">LMG 1627</strain>
    </source>
</reference>
<dbReference type="RefSeq" id="WP_173570192.1">
    <property type="nucleotide sequence ID" value="NZ_WOSY01000008.1"/>
</dbReference>
<comment type="caution">
    <text evidence="1">The sequence shown here is derived from an EMBL/GenBank/DDBJ whole genome shotgun (WGS) entry which is preliminary data.</text>
</comment>
<organism evidence="1 2">
    <name type="scientific">Acetobacter conturbans</name>
    <dbReference type="NCBI Taxonomy" id="1737472"/>
    <lineage>
        <taxon>Bacteria</taxon>
        <taxon>Pseudomonadati</taxon>
        <taxon>Pseudomonadota</taxon>
        <taxon>Alphaproteobacteria</taxon>
        <taxon>Acetobacterales</taxon>
        <taxon>Acetobacteraceae</taxon>
        <taxon>Acetobacter</taxon>
    </lineage>
</organism>
<gene>
    <name evidence="1" type="ORF">GOB81_09495</name>
</gene>